<dbReference type="RefSeq" id="WP_197276251.1">
    <property type="nucleotide sequence ID" value="NZ_CP009220.1"/>
</dbReference>
<dbReference type="AlphaFoldDB" id="A0A0M5IFN9"/>
<proteinExistence type="predicted"/>
<dbReference type="PATRIC" id="fig|931089.4.peg.330"/>
<evidence type="ECO:0000313" key="2">
    <source>
        <dbReference type="Proteomes" id="UP000068067"/>
    </source>
</evidence>
<protein>
    <submittedName>
        <fullName evidence="1">Uncharacterized protein</fullName>
    </submittedName>
</protein>
<accession>A0A0M5IFN9</accession>
<organism evidence="1 2">
    <name type="scientific">Corynebacterium deserti GIMN1.010</name>
    <dbReference type="NCBI Taxonomy" id="931089"/>
    <lineage>
        <taxon>Bacteria</taxon>
        <taxon>Bacillati</taxon>
        <taxon>Actinomycetota</taxon>
        <taxon>Actinomycetes</taxon>
        <taxon>Mycobacteriales</taxon>
        <taxon>Corynebacteriaceae</taxon>
        <taxon>Corynebacterium</taxon>
    </lineage>
</organism>
<dbReference type="KEGG" id="cdx:CDES_01635"/>
<evidence type="ECO:0000313" key="1">
    <source>
        <dbReference type="EMBL" id="ALC04798.1"/>
    </source>
</evidence>
<name>A0A0M5IFN9_9CORY</name>
<dbReference type="Proteomes" id="UP000068067">
    <property type="component" value="Chromosome"/>
</dbReference>
<dbReference type="EMBL" id="CP009220">
    <property type="protein sequence ID" value="ALC04798.1"/>
    <property type="molecule type" value="Genomic_DNA"/>
</dbReference>
<keyword evidence="2" id="KW-1185">Reference proteome</keyword>
<sequence length="51" mass="5129">MIFLPIPIVGEDLDFIGSAAVDGLISLAVMLFDALSGTGSTDVLSSVSADS</sequence>
<reference evidence="1 2" key="1">
    <citation type="submission" date="2014-08" db="EMBL/GenBank/DDBJ databases">
        <title>Complete genome sequence of Corynebacterium deserti GIMN1.010 (=DSM 45689), isolated from desert sand in western China.</title>
        <authorList>
            <person name="Ruckert C."/>
            <person name="Albersmeier A."/>
            <person name="Kalinowski J."/>
        </authorList>
    </citation>
    <scope>NUCLEOTIDE SEQUENCE [LARGE SCALE GENOMIC DNA]</scope>
    <source>
        <strain evidence="1 2">GIMN1.010</strain>
    </source>
</reference>
<gene>
    <name evidence="1" type="ORF">CDES_01635</name>
</gene>